<protein>
    <submittedName>
        <fullName evidence="1">Uncharacterized protein</fullName>
    </submittedName>
</protein>
<sequence>MSAKQHDDYYNAPISTGDAAAMLRRQPQQNERPYTSTTTKLNNRQVDEWKKNVLDKTANRGSIPSGRVWNSWQLYNEGNGVKKYIELRDKGMIPQISLGVLEFWKDFFKKSSVEEMHQYGSGVISFGWSIIQNEIKIWYANEKWDNLFSKFENPLEWEKNQHKFSSLLNGKILPFWTEEILKDIQHKVAAVLMNQVQPQSVETGFK</sequence>
<proteinExistence type="predicted"/>
<reference evidence="1" key="1">
    <citation type="journal article" date="2019" name="MBio">
        <title>Virus Genomes from Deep Sea Sediments Expand the Ocean Megavirome and Support Independent Origins of Viral Gigantism.</title>
        <authorList>
            <person name="Backstrom D."/>
            <person name="Yutin N."/>
            <person name="Jorgensen S.L."/>
            <person name="Dharamshi J."/>
            <person name="Homa F."/>
            <person name="Zaremba-Niedwiedzka K."/>
            <person name="Spang A."/>
            <person name="Wolf Y.I."/>
            <person name="Koonin E.V."/>
            <person name="Ettema T.J."/>
        </authorList>
    </citation>
    <scope>NUCLEOTIDE SEQUENCE</scope>
</reference>
<name>A0A481YTV8_9VIRU</name>
<gene>
    <name evidence="1" type="ORF">LCMAC102_03240</name>
</gene>
<dbReference type="EMBL" id="MK500334">
    <property type="protein sequence ID" value="QBK86529.1"/>
    <property type="molecule type" value="Genomic_DNA"/>
</dbReference>
<evidence type="ECO:0000313" key="1">
    <source>
        <dbReference type="EMBL" id="QBK86529.1"/>
    </source>
</evidence>
<organism evidence="1">
    <name type="scientific">Marseillevirus LCMAC102</name>
    <dbReference type="NCBI Taxonomy" id="2506603"/>
    <lineage>
        <taxon>Viruses</taxon>
        <taxon>Varidnaviria</taxon>
        <taxon>Bamfordvirae</taxon>
        <taxon>Nucleocytoviricota</taxon>
        <taxon>Megaviricetes</taxon>
        <taxon>Pimascovirales</taxon>
        <taxon>Pimascovirales incertae sedis</taxon>
        <taxon>Marseilleviridae</taxon>
    </lineage>
</organism>
<accession>A0A481YTV8</accession>